<organism evidence="3 4">
    <name type="scientific">Diaporthe helianthi</name>
    <dbReference type="NCBI Taxonomy" id="158607"/>
    <lineage>
        <taxon>Eukaryota</taxon>
        <taxon>Fungi</taxon>
        <taxon>Dikarya</taxon>
        <taxon>Ascomycota</taxon>
        <taxon>Pezizomycotina</taxon>
        <taxon>Sordariomycetes</taxon>
        <taxon>Sordariomycetidae</taxon>
        <taxon>Diaporthales</taxon>
        <taxon>Diaporthaceae</taxon>
        <taxon>Diaporthe</taxon>
    </lineage>
</organism>
<protein>
    <recommendedName>
        <fullName evidence="2">SET domain-containing protein</fullName>
    </recommendedName>
</protein>
<dbReference type="InterPro" id="IPR053185">
    <property type="entry name" value="SET_domain_protein"/>
</dbReference>
<evidence type="ECO:0000313" key="4">
    <source>
        <dbReference type="Proteomes" id="UP000094444"/>
    </source>
</evidence>
<gene>
    <name evidence="3" type="ORF">DHEL01_v206595</name>
</gene>
<dbReference type="Gene3D" id="2.170.270.10">
    <property type="entry name" value="SET domain"/>
    <property type="match status" value="1"/>
</dbReference>
<dbReference type="InterPro" id="IPR001214">
    <property type="entry name" value="SET_dom"/>
</dbReference>
<sequence>MTLLLGWLALCVAPVALAHEVSTIHKAGLCHSPISRSFPLFSSPVCSNDTLLTKYLPGNSHNPSNRAWTRASSCTANGTAEYCIFVSSTFANGRGIAVLTSPDRADYIANLPGFTDPGALALENSDEDPELARFKLVHVPGKDMGLVATQPFQLGDHIMTFTPAVVIDYGIFDDLPEADLHRLQAEAVDYLPSELRGRFLNLSTHDGASGYVQRVEKILRTNAFDVDVEDENTNGLYVVFPEISRFNHDCRPNADYYFDPDTLAQHVHATRPIQIGEEISLTYMDPISTRAKRQEKLSRVWGFKCGCSLCRQRKEMAAASDERIRQIKRIRKELEDYTPGSSATPEMADLMVSLYEQERLSGNIYEAYTFAAIEWNGVGEPWRAVRYARLAIETGLASAGPRDRDVKEMTRLADYPWAHWSWMLRTSKRMSWGPMRPVGGSGAGEDED</sequence>
<dbReference type="SMART" id="SM00317">
    <property type="entry name" value="SET"/>
    <property type="match status" value="1"/>
</dbReference>
<dbReference type="EMBL" id="MAVT02000543">
    <property type="protein sequence ID" value="POS75014.1"/>
    <property type="molecule type" value="Genomic_DNA"/>
</dbReference>
<comment type="caution">
    <text evidence="3">The sequence shown here is derived from an EMBL/GenBank/DDBJ whole genome shotgun (WGS) entry which is preliminary data.</text>
</comment>
<feature type="domain" description="SET" evidence="2">
    <location>
        <begin position="127"/>
        <end position="284"/>
    </location>
</feature>
<dbReference type="Pfam" id="PF00856">
    <property type="entry name" value="SET"/>
    <property type="match status" value="1"/>
</dbReference>
<evidence type="ECO:0000313" key="3">
    <source>
        <dbReference type="EMBL" id="POS75014.1"/>
    </source>
</evidence>
<dbReference type="SUPFAM" id="SSF82199">
    <property type="entry name" value="SET domain"/>
    <property type="match status" value="1"/>
</dbReference>
<dbReference type="InterPro" id="IPR046341">
    <property type="entry name" value="SET_dom_sf"/>
</dbReference>
<dbReference type="InParanoid" id="A0A2P5HXP0"/>
<dbReference type="PROSITE" id="PS50280">
    <property type="entry name" value="SET"/>
    <property type="match status" value="1"/>
</dbReference>
<keyword evidence="4" id="KW-1185">Reference proteome</keyword>
<feature type="chain" id="PRO_5015174828" description="SET domain-containing protein" evidence="1">
    <location>
        <begin position="19"/>
        <end position="448"/>
    </location>
</feature>
<dbReference type="CDD" id="cd20071">
    <property type="entry name" value="SET_SMYD"/>
    <property type="match status" value="1"/>
</dbReference>
<dbReference type="OrthoDB" id="265717at2759"/>
<dbReference type="Proteomes" id="UP000094444">
    <property type="component" value="Unassembled WGS sequence"/>
</dbReference>
<dbReference type="STRING" id="158607.A0A2P5HXP0"/>
<dbReference type="PANTHER" id="PTHR47332">
    <property type="entry name" value="SET DOMAIN-CONTAINING PROTEIN 5"/>
    <property type="match status" value="1"/>
</dbReference>
<evidence type="ECO:0000259" key="2">
    <source>
        <dbReference type="PROSITE" id="PS50280"/>
    </source>
</evidence>
<dbReference type="AlphaFoldDB" id="A0A2P5HXP0"/>
<feature type="signal peptide" evidence="1">
    <location>
        <begin position="1"/>
        <end position="18"/>
    </location>
</feature>
<accession>A0A2P5HXP0</accession>
<reference evidence="3" key="1">
    <citation type="submission" date="2017-09" db="EMBL/GenBank/DDBJ databases">
        <title>Polyketide synthases of a Diaporthe helianthi virulent isolate.</title>
        <authorList>
            <person name="Baroncelli R."/>
        </authorList>
    </citation>
    <scope>NUCLEOTIDE SEQUENCE [LARGE SCALE GENOMIC DNA]</scope>
    <source>
        <strain evidence="3">7/96</strain>
    </source>
</reference>
<evidence type="ECO:0000256" key="1">
    <source>
        <dbReference type="SAM" id="SignalP"/>
    </source>
</evidence>
<keyword evidence="1" id="KW-0732">Signal</keyword>
<dbReference type="PANTHER" id="PTHR47332:SF6">
    <property type="entry name" value="SET DOMAIN-CONTAINING PROTEIN"/>
    <property type="match status" value="1"/>
</dbReference>
<proteinExistence type="predicted"/>
<name>A0A2P5HXP0_DIAHE</name>